<organism evidence="11 13">
    <name type="scientific">Anaeramoeba flamelloides</name>
    <dbReference type="NCBI Taxonomy" id="1746091"/>
    <lineage>
        <taxon>Eukaryota</taxon>
        <taxon>Metamonada</taxon>
        <taxon>Anaeramoebidae</taxon>
        <taxon>Anaeramoeba</taxon>
    </lineage>
</organism>
<dbReference type="EMBL" id="JAOAOG010000098">
    <property type="protein sequence ID" value="KAJ6249494.1"/>
    <property type="molecule type" value="Genomic_DNA"/>
</dbReference>
<dbReference type="GO" id="GO:0033179">
    <property type="term" value="C:proton-transporting V-type ATPase, V0 domain"/>
    <property type="evidence" value="ECO:0007669"/>
    <property type="project" value="InterPro"/>
</dbReference>
<reference evidence="11" key="2">
    <citation type="submission" date="2022-08" db="EMBL/GenBank/DDBJ databases">
        <title>Novel sulphate-reducing endosymbionts in the free-living metamonad Anaeramoeba.</title>
        <authorList>
            <person name="Jerlstrom-Hultqvist J."/>
            <person name="Cepicka I."/>
            <person name="Gallot-Lavallee L."/>
            <person name="Salas-Leiva D."/>
            <person name="Curtis B.A."/>
            <person name="Zahonova K."/>
            <person name="Pipaliya S."/>
            <person name="Dacks J."/>
            <person name="Roger A.J."/>
        </authorList>
    </citation>
    <scope>NUCLEOTIDE SEQUENCE</scope>
    <source>
        <strain evidence="11">Busselton2</strain>
    </source>
</reference>
<dbReference type="InterPro" id="IPR035921">
    <property type="entry name" value="F/V-ATP_Csub_sf"/>
</dbReference>
<evidence type="ECO:0000256" key="5">
    <source>
        <dbReference type="ARBA" id="ARBA00022781"/>
    </source>
</evidence>
<evidence type="ECO:0000256" key="4">
    <source>
        <dbReference type="ARBA" id="ARBA00022692"/>
    </source>
</evidence>
<dbReference type="GO" id="GO:0005774">
    <property type="term" value="C:vacuolar membrane"/>
    <property type="evidence" value="ECO:0007669"/>
    <property type="project" value="UniProtKB-SubCell"/>
</dbReference>
<evidence type="ECO:0000313" key="11">
    <source>
        <dbReference type="EMBL" id="KAJ3451712.1"/>
    </source>
</evidence>
<dbReference type="Proteomes" id="UP001150062">
    <property type="component" value="Unassembled WGS sequence"/>
</dbReference>
<keyword evidence="14" id="KW-1185">Reference proteome</keyword>
<feature type="domain" description="V-ATPase proteolipid subunit C-like" evidence="10">
    <location>
        <begin position="23"/>
        <end position="82"/>
    </location>
</feature>
<proteinExistence type="inferred from homology"/>
<sequence>MEEIFTLTAEPECSVSSYFYGYFGCACALVLSAMGSAYGIARCGVGVASIGPFKPEVVMKSLVPSIMASIVGIYGLIVAVIIASTVTKNDYASYKGFAQLAAGLAVGLSGIAAGWSIGVVGEIGVVHAGHERKVFVAMVLVLIFAEALGIYGLIIGIVLSSKGTQVKCHAST</sequence>
<keyword evidence="9" id="KW-0926">Vacuole</keyword>
<name>A0AAV8AG39_9EUKA</name>
<gene>
    <name evidence="11" type="ORF">M0812_03465</name>
    <name evidence="12" type="ORF">M0813_16914</name>
</gene>
<dbReference type="PRINTS" id="PR00122">
    <property type="entry name" value="VACATPASE"/>
</dbReference>
<dbReference type="CDD" id="cd18175">
    <property type="entry name" value="ATP-synt_Vo_c_ATP6C_rpt1"/>
    <property type="match status" value="1"/>
</dbReference>
<evidence type="ECO:0000313" key="13">
    <source>
        <dbReference type="Proteomes" id="UP001146793"/>
    </source>
</evidence>
<evidence type="ECO:0000313" key="12">
    <source>
        <dbReference type="EMBL" id="KAJ6249494.1"/>
    </source>
</evidence>
<evidence type="ECO:0000256" key="1">
    <source>
        <dbReference type="ARBA" id="ARBA00004141"/>
    </source>
</evidence>
<comment type="subcellular location">
    <subcellularLocation>
        <location evidence="1">Membrane</location>
        <topology evidence="1">Multi-pass membrane protein</topology>
    </subcellularLocation>
    <subcellularLocation>
        <location evidence="9">Vacuole membrane</location>
        <topology evidence="9">Multi-pass membrane protein</topology>
    </subcellularLocation>
</comment>
<keyword evidence="4 9" id="KW-0812">Transmembrane</keyword>
<evidence type="ECO:0000256" key="8">
    <source>
        <dbReference type="ARBA" id="ARBA00023136"/>
    </source>
</evidence>
<keyword evidence="3 9" id="KW-0813">Transport</keyword>
<dbReference type="SUPFAM" id="SSF81333">
    <property type="entry name" value="F1F0 ATP synthase subunit C"/>
    <property type="match status" value="2"/>
</dbReference>
<dbReference type="InterPro" id="IPR002379">
    <property type="entry name" value="ATPase_proteolipid_c-like_dom"/>
</dbReference>
<keyword evidence="7 9" id="KW-0406">Ion transport</keyword>
<evidence type="ECO:0000256" key="3">
    <source>
        <dbReference type="ARBA" id="ARBA00022448"/>
    </source>
</evidence>
<reference evidence="12" key="1">
    <citation type="submission" date="2022-08" db="EMBL/GenBank/DDBJ databases">
        <title>Novel sulfate-reducing endosymbionts in the free-living metamonad Anaeramoeba.</title>
        <authorList>
            <person name="Jerlstrom-Hultqvist J."/>
            <person name="Cepicka I."/>
            <person name="Gallot-Lavallee L."/>
            <person name="Salas-Leiva D."/>
            <person name="Curtis B.A."/>
            <person name="Zahonova K."/>
            <person name="Pipaliya S."/>
            <person name="Dacks J."/>
            <person name="Roger A.J."/>
        </authorList>
    </citation>
    <scope>NUCLEOTIDE SEQUENCE</scope>
    <source>
        <strain evidence="12">Schooner1</strain>
    </source>
</reference>
<dbReference type="GO" id="GO:0046961">
    <property type="term" value="F:proton-transporting ATPase activity, rotational mechanism"/>
    <property type="evidence" value="ECO:0007669"/>
    <property type="project" value="InterPro"/>
</dbReference>
<feature type="transmembrane region" description="Helical" evidence="9">
    <location>
        <begin position="20"/>
        <end position="41"/>
    </location>
</feature>
<dbReference type="EMBL" id="JANTQA010000008">
    <property type="protein sequence ID" value="KAJ3451712.1"/>
    <property type="molecule type" value="Genomic_DNA"/>
</dbReference>
<feature type="transmembrane region" description="Helical" evidence="9">
    <location>
        <begin position="135"/>
        <end position="159"/>
    </location>
</feature>
<keyword evidence="5 9" id="KW-0375">Hydrogen ion transport</keyword>
<keyword evidence="6 9" id="KW-1133">Transmembrane helix</keyword>
<dbReference type="InterPro" id="IPR011555">
    <property type="entry name" value="ATPase_proteolipid_su_C_euk"/>
</dbReference>
<comment type="caution">
    <text evidence="11">The sequence shown here is derived from an EMBL/GenBank/DDBJ whole genome shotgun (WGS) entry which is preliminary data.</text>
</comment>
<evidence type="ECO:0000256" key="9">
    <source>
        <dbReference type="RuleBase" id="RU363060"/>
    </source>
</evidence>
<dbReference type="Pfam" id="PF00137">
    <property type="entry name" value="ATP-synt_C"/>
    <property type="match status" value="2"/>
</dbReference>
<comment type="similarity">
    <text evidence="2 9">Belongs to the V-ATPase proteolipid subunit family.</text>
</comment>
<dbReference type="FunFam" id="1.20.120.610:FF:000001">
    <property type="entry name" value="V-type proton ATPase proteolipid subunit"/>
    <property type="match status" value="1"/>
</dbReference>
<evidence type="ECO:0000256" key="7">
    <source>
        <dbReference type="ARBA" id="ARBA00023065"/>
    </source>
</evidence>
<dbReference type="PANTHER" id="PTHR10263">
    <property type="entry name" value="V-TYPE PROTON ATPASE PROTEOLIPID SUBUNIT"/>
    <property type="match status" value="1"/>
</dbReference>
<feature type="transmembrane region" description="Helical" evidence="9">
    <location>
        <begin position="97"/>
        <end position="123"/>
    </location>
</feature>
<feature type="transmembrane region" description="Helical" evidence="9">
    <location>
        <begin position="62"/>
        <end position="85"/>
    </location>
</feature>
<keyword evidence="8 9" id="KW-0472">Membrane</keyword>
<feature type="domain" description="V-ATPase proteolipid subunit C-like" evidence="10">
    <location>
        <begin position="100"/>
        <end position="159"/>
    </location>
</feature>
<accession>A0AAV8AG39</accession>
<dbReference type="CDD" id="cd18176">
    <property type="entry name" value="ATP-synt_Vo_c_ATP6C_rpt2"/>
    <property type="match status" value="1"/>
</dbReference>
<dbReference type="AlphaFoldDB" id="A0AAV8AG39"/>
<evidence type="ECO:0000256" key="6">
    <source>
        <dbReference type="ARBA" id="ARBA00022989"/>
    </source>
</evidence>
<dbReference type="InterPro" id="IPR000245">
    <property type="entry name" value="ATPase_proteolipid_csu"/>
</dbReference>
<evidence type="ECO:0000313" key="14">
    <source>
        <dbReference type="Proteomes" id="UP001150062"/>
    </source>
</evidence>
<evidence type="ECO:0000259" key="10">
    <source>
        <dbReference type="Pfam" id="PF00137"/>
    </source>
</evidence>
<dbReference type="NCBIfam" id="TIGR01100">
    <property type="entry name" value="V_ATP_synt_C"/>
    <property type="match status" value="1"/>
</dbReference>
<dbReference type="Gene3D" id="1.20.120.610">
    <property type="entry name" value="lithium bound rotor ring of v- atpase"/>
    <property type="match status" value="1"/>
</dbReference>
<evidence type="ECO:0000256" key="2">
    <source>
        <dbReference type="ARBA" id="ARBA00007296"/>
    </source>
</evidence>
<protein>
    <recommendedName>
        <fullName evidence="9">V-type proton ATPase proteolipid subunit</fullName>
    </recommendedName>
</protein>
<dbReference type="Proteomes" id="UP001146793">
    <property type="component" value="Unassembled WGS sequence"/>
</dbReference>